<dbReference type="InterPro" id="IPR000086">
    <property type="entry name" value="NUDIX_hydrolase_dom"/>
</dbReference>
<comment type="caution">
    <text evidence="11">The sequence shown here is derived from an EMBL/GenBank/DDBJ whole genome shotgun (WGS) entry which is preliminary data.</text>
</comment>
<organism evidence="11 12">
    <name type="scientific">Acidiphilium acidophilum</name>
    <name type="common">Thiobacillus acidophilus</name>
    <dbReference type="NCBI Taxonomy" id="76588"/>
    <lineage>
        <taxon>Bacteria</taxon>
        <taxon>Pseudomonadati</taxon>
        <taxon>Pseudomonadota</taxon>
        <taxon>Alphaproteobacteria</taxon>
        <taxon>Acetobacterales</taxon>
        <taxon>Acidocellaceae</taxon>
        <taxon>Acidiphilium</taxon>
    </lineage>
</organism>
<evidence type="ECO:0000259" key="10">
    <source>
        <dbReference type="PROSITE" id="PS51462"/>
    </source>
</evidence>
<dbReference type="InterPro" id="IPR020084">
    <property type="entry name" value="NUDIX_hydrolase_CS"/>
</dbReference>
<evidence type="ECO:0000256" key="6">
    <source>
        <dbReference type="ARBA" id="ARBA00022801"/>
    </source>
</evidence>
<dbReference type="Gene3D" id="3.90.79.10">
    <property type="entry name" value="Nucleoside Triphosphate Pyrophosphohydrolase"/>
    <property type="match status" value="1"/>
</dbReference>
<evidence type="ECO:0000256" key="4">
    <source>
        <dbReference type="ARBA" id="ARBA00012381"/>
    </source>
</evidence>
<name>A0AAW9DR74_ACIAO</name>
<sequence>MPDIHPTSALLYSSAALDRAGHRRTDAAWIAAARARPDALFVPYWRGRLLIGATPSPHAILTARPRDDEGEASFLGLIDHRPVFAVDLSADDAPLDALASPEGEFLDLRGLTATLPATQAGLLATAKALLYWQSRTKFCSLCGAPCRLARAGHTMLCTACATEHFPRTDPAVIMLIARGDRVLLGQSHKFPVDRNFFSTLAGFVEPGESLEDAVRRETLEEVGVTVGDVSYIGSQPWPFPASLMLGYRAEALTETITLDPEEMRAAAWFTRSDLAHRKEAGFNLPPRDSIARRLIEEWMAE</sequence>
<dbReference type="PROSITE" id="PS00893">
    <property type="entry name" value="NUDIX_BOX"/>
    <property type="match status" value="1"/>
</dbReference>
<evidence type="ECO:0000256" key="7">
    <source>
        <dbReference type="ARBA" id="ARBA00022842"/>
    </source>
</evidence>
<dbReference type="NCBIfam" id="NF001299">
    <property type="entry name" value="PRK00241.1"/>
    <property type="match status" value="1"/>
</dbReference>
<comment type="cofactor">
    <cofactor evidence="1">
        <name>Mg(2+)</name>
        <dbReference type="ChEBI" id="CHEBI:18420"/>
    </cofactor>
</comment>
<dbReference type="Pfam" id="PF00293">
    <property type="entry name" value="NUDIX"/>
    <property type="match status" value="1"/>
</dbReference>
<comment type="catalytic activity">
    <reaction evidence="9">
        <text>a 5'-end NAD(+)-phospho-ribonucleoside in mRNA + H2O = a 5'-end phospho-adenosine-phospho-ribonucleoside in mRNA + beta-nicotinamide D-ribonucleotide + 2 H(+)</text>
        <dbReference type="Rhea" id="RHEA:60876"/>
        <dbReference type="Rhea" id="RHEA-COMP:15698"/>
        <dbReference type="Rhea" id="RHEA-COMP:15719"/>
        <dbReference type="ChEBI" id="CHEBI:14649"/>
        <dbReference type="ChEBI" id="CHEBI:15377"/>
        <dbReference type="ChEBI" id="CHEBI:15378"/>
        <dbReference type="ChEBI" id="CHEBI:144029"/>
        <dbReference type="ChEBI" id="CHEBI:144051"/>
    </reaction>
    <physiologicalReaction direction="left-to-right" evidence="9">
        <dbReference type="Rhea" id="RHEA:60877"/>
    </physiologicalReaction>
</comment>
<dbReference type="InterPro" id="IPR015375">
    <property type="entry name" value="NADH_PPase-like_N"/>
</dbReference>
<keyword evidence="5" id="KW-0479">Metal-binding</keyword>
<dbReference type="PANTHER" id="PTHR42904">
    <property type="entry name" value="NUDIX HYDROLASE, NUDC SUBFAMILY"/>
    <property type="match status" value="1"/>
</dbReference>
<dbReference type="PANTHER" id="PTHR42904:SF6">
    <property type="entry name" value="NAD-CAPPED RNA HYDROLASE NUDT12"/>
    <property type="match status" value="1"/>
</dbReference>
<dbReference type="GO" id="GO:0035529">
    <property type="term" value="F:NADH pyrophosphatase activity"/>
    <property type="evidence" value="ECO:0007669"/>
    <property type="project" value="TreeGrafter"/>
</dbReference>
<dbReference type="InterPro" id="IPR015797">
    <property type="entry name" value="NUDIX_hydrolase-like_dom_sf"/>
</dbReference>
<keyword evidence="12" id="KW-1185">Reference proteome</keyword>
<evidence type="ECO:0000313" key="12">
    <source>
        <dbReference type="Proteomes" id="UP001279553"/>
    </source>
</evidence>
<dbReference type="GO" id="GO:0019677">
    <property type="term" value="P:NAD+ catabolic process"/>
    <property type="evidence" value="ECO:0007669"/>
    <property type="project" value="TreeGrafter"/>
</dbReference>
<evidence type="ECO:0000256" key="9">
    <source>
        <dbReference type="ARBA" id="ARBA00023679"/>
    </source>
</evidence>
<keyword evidence="7" id="KW-0460">Magnesium</keyword>
<dbReference type="Proteomes" id="UP001279553">
    <property type="component" value="Unassembled WGS sequence"/>
</dbReference>
<dbReference type="InterPro" id="IPR050241">
    <property type="entry name" value="NAD-cap_RNA_hydrolase_NudC"/>
</dbReference>
<dbReference type="EC" id="3.6.1.22" evidence="4"/>
<dbReference type="CDD" id="cd03429">
    <property type="entry name" value="NUDIX_NADH_pyrophosphatase_Nudt13"/>
    <property type="match status" value="1"/>
</dbReference>
<gene>
    <name evidence="11" type="primary">nudC</name>
    <name evidence="11" type="ORF">SIL87_12815</name>
</gene>
<keyword evidence="6 11" id="KW-0378">Hydrolase</keyword>
<proteinExistence type="inferred from homology"/>
<dbReference type="EMBL" id="JAWXYB010000018">
    <property type="protein sequence ID" value="MDX5931646.1"/>
    <property type="molecule type" value="Genomic_DNA"/>
</dbReference>
<dbReference type="InterPro" id="IPR049734">
    <property type="entry name" value="NudC-like_C"/>
</dbReference>
<evidence type="ECO:0000256" key="5">
    <source>
        <dbReference type="ARBA" id="ARBA00022723"/>
    </source>
</evidence>
<accession>A0AAW9DR74</accession>
<dbReference type="GO" id="GO:0006742">
    <property type="term" value="P:NADP+ catabolic process"/>
    <property type="evidence" value="ECO:0007669"/>
    <property type="project" value="TreeGrafter"/>
</dbReference>
<evidence type="ECO:0000256" key="2">
    <source>
        <dbReference type="ARBA" id="ARBA00001947"/>
    </source>
</evidence>
<dbReference type="PROSITE" id="PS51462">
    <property type="entry name" value="NUDIX"/>
    <property type="match status" value="1"/>
</dbReference>
<dbReference type="GO" id="GO:0005829">
    <property type="term" value="C:cytosol"/>
    <property type="evidence" value="ECO:0007669"/>
    <property type="project" value="TreeGrafter"/>
</dbReference>
<dbReference type="Pfam" id="PF09296">
    <property type="entry name" value="NUDIX-like"/>
    <property type="match status" value="1"/>
</dbReference>
<feature type="domain" description="Nudix hydrolase" evidence="10">
    <location>
        <begin position="166"/>
        <end position="292"/>
    </location>
</feature>
<protein>
    <recommendedName>
        <fullName evidence="4">NAD(+) diphosphatase</fullName>
        <ecNumber evidence="4">3.6.1.22</ecNumber>
    </recommendedName>
</protein>
<evidence type="ECO:0000256" key="8">
    <source>
        <dbReference type="ARBA" id="ARBA00023027"/>
    </source>
</evidence>
<dbReference type="InterPro" id="IPR015376">
    <property type="entry name" value="Znr_NADH_PPase"/>
</dbReference>
<dbReference type="Gene3D" id="3.90.79.20">
    <property type="match status" value="1"/>
</dbReference>
<dbReference type="RefSeq" id="WP_319615979.1">
    <property type="nucleotide sequence ID" value="NZ_JAWXYB010000018.1"/>
</dbReference>
<dbReference type="GO" id="GO:0046872">
    <property type="term" value="F:metal ion binding"/>
    <property type="evidence" value="ECO:0007669"/>
    <property type="project" value="UniProtKB-KW"/>
</dbReference>
<keyword evidence="8" id="KW-0520">NAD</keyword>
<comment type="similarity">
    <text evidence="3">Belongs to the Nudix hydrolase family. NudC subfamily.</text>
</comment>
<dbReference type="SUPFAM" id="SSF55811">
    <property type="entry name" value="Nudix"/>
    <property type="match status" value="1"/>
</dbReference>
<evidence type="ECO:0000256" key="1">
    <source>
        <dbReference type="ARBA" id="ARBA00001946"/>
    </source>
</evidence>
<dbReference type="Pfam" id="PF09297">
    <property type="entry name" value="Zn_ribbon_NUD"/>
    <property type="match status" value="1"/>
</dbReference>
<evidence type="ECO:0000313" key="11">
    <source>
        <dbReference type="EMBL" id="MDX5931646.1"/>
    </source>
</evidence>
<reference evidence="11 12" key="1">
    <citation type="submission" date="2023-11" db="EMBL/GenBank/DDBJ databases">
        <title>MicrobeMod: A computational toolkit for identifying prokaryotic methylation and restriction-modification with nanopore sequencing.</title>
        <authorList>
            <person name="Crits-Christoph A."/>
            <person name="Kang S.C."/>
            <person name="Lee H."/>
            <person name="Ostrov N."/>
        </authorList>
    </citation>
    <scope>NUCLEOTIDE SEQUENCE [LARGE SCALE GENOMIC DNA]</scope>
    <source>
        <strain evidence="11 12">DSMZ 700</strain>
    </source>
</reference>
<evidence type="ECO:0000256" key="3">
    <source>
        <dbReference type="ARBA" id="ARBA00009595"/>
    </source>
</evidence>
<dbReference type="AlphaFoldDB" id="A0AAW9DR74"/>
<comment type="cofactor">
    <cofactor evidence="2">
        <name>Zn(2+)</name>
        <dbReference type="ChEBI" id="CHEBI:29105"/>
    </cofactor>
</comment>